<dbReference type="InterPro" id="IPR036047">
    <property type="entry name" value="F-box-like_dom_sf"/>
</dbReference>
<dbReference type="CDD" id="cd09917">
    <property type="entry name" value="F-box_SF"/>
    <property type="match status" value="1"/>
</dbReference>
<accession>A0ABR3GS06</accession>
<evidence type="ECO:0000313" key="2">
    <source>
        <dbReference type="EMBL" id="KAL0638716.1"/>
    </source>
</evidence>
<dbReference type="InterPro" id="IPR001810">
    <property type="entry name" value="F-box_dom"/>
</dbReference>
<dbReference type="SUPFAM" id="SSF81383">
    <property type="entry name" value="F-box domain"/>
    <property type="match status" value="1"/>
</dbReference>
<protein>
    <recommendedName>
        <fullName evidence="1">F-box domain-containing protein</fullName>
    </recommendedName>
</protein>
<keyword evidence="3" id="KW-1185">Reference proteome</keyword>
<evidence type="ECO:0000259" key="1">
    <source>
        <dbReference type="PROSITE" id="PS50181"/>
    </source>
</evidence>
<dbReference type="Pfam" id="PF12937">
    <property type="entry name" value="F-box-like"/>
    <property type="match status" value="1"/>
</dbReference>
<proteinExistence type="predicted"/>
<sequence length="390" mass="43926">MDPNSMPPEILTQIFSHLQLPDTASVSRISRYWHACSEKQLYSKLQLNPLNSSLSLLARTLLTPGLERLATHVHTLTTELEDILEDDSRLIDPPIPSTSDHVVLILQVLPRLQVLKLNLTDHSYAIDAFLDTTGEVPLGLRQLRYFSCTWPGHQRGVTVNMLLTMFRLPYIRELEIHILAEIDDHSFPETEHKTSDVTKLEITYSEIRMRSLGLILQVPRALTHLSFTGAILSPLYDIPALKTALEHVRMTLQVLELGNERTLQWRELANRPFLSLRMWPVLWKLKSTMMMLLGNWPGLAPCGLAEVLPPSLRELEILRDPNWLQNEVAIELVRLVEQKEVAVPVLESVVCSFEGVKAEAKQGLHAACEVAGVVLVRGVGGMAMIADDDD</sequence>
<gene>
    <name evidence="2" type="ORF">Q9L58_002294</name>
</gene>
<comment type="caution">
    <text evidence="2">The sequence shown here is derived from an EMBL/GenBank/DDBJ whole genome shotgun (WGS) entry which is preliminary data.</text>
</comment>
<dbReference type="SMART" id="SM00256">
    <property type="entry name" value="FBOX"/>
    <property type="match status" value="1"/>
</dbReference>
<evidence type="ECO:0000313" key="3">
    <source>
        <dbReference type="Proteomes" id="UP001447188"/>
    </source>
</evidence>
<reference evidence="2 3" key="1">
    <citation type="submission" date="2024-02" db="EMBL/GenBank/DDBJ databases">
        <title>Discinaceae phylogenomics.</title>
        <authorList>
            <person name="Dirks A.C."/>
            <person name="James T.Y."/>
        </authorList>
    </citation>
    <scope>NUCLEOTIDE SEQUENCE [LARGE SCALE GENOMIC DNA]</scope>
    <source>
        <strain evidence="2 3">ACD0624</strain>
    </source>
</reference>
<name>A0ABR3GS06_9PEZI</name>
<dbReference type="EMBL" id="JBBBZM010000019">
    <property type="protein sequence ID" value="KAL0638716.1"/>
    <property type="molecule type" value="Genomic_DNA"/>
</dbReference>
<feature type="domain" description="F-box" evidence="1">
    <location>
        <begin position="1"/>
        <end position="45"/>
    </location>
</feature>
<dbReference type="PROSITE" id="PS50181">
    <property type="entry name" value="FBOX"/>
    <property type="match status" value="1"/>
</dbReference>
<organism evidence="2 3">
    <name type="scientific">Discina gigas</name>
    <dbReference type="NCBI Taxonomy" id="1032678"/>
    <lineage>
        <taxon>Eukaryota</taxon>
        <taxon>Fungi</taxon>
        <taxon>Dikarya</taxon>
        <taxon>Ascomycota</taxon>
        <taxon>Pezizomycotina</taxon>
        <taxon>Pezizomycetes</taxon>
        <taxon>Pezizales</taxon>
        <taxon>Discinaceae</taxon>
        <taxon>Discina</taxon>
    </lineage>
</organism>
<dbReference type="Proteomes" id="UP001447188">
    <property type="component" value="Unassembled WGS sequence"/>
</dbReference>
<dbReference type="Gene3D" id="3.80.10.10">
    <property type="entry name" value="Ribonuclease Inhibitor"/>
    <property type="match status" value="1"/>
</dbReference>
<dbReference type="InterPro" id="IPR032675">
    <property type="entry name" value="LRR_dom_sf"/>
</dbReference>